<keyword evidence="3" id="KW-1185">Reference proteome</keyword>
<feature type="transmembrane region" description="Helical" evidence="1">
    <location>
        <begin position="32"/>
        <end position="57"/>
    </location>
</feature>
<keyword evidence="1" id="KW-1133">Transmembrane helix</keyword>
<keyword evidence="1" id="KW-0472">Membrane</keyword>
<dbReference type="OrthoDB" id="260093at2"/>
<sequence length="191" mass="21403">MKTNSLLLTNSPALPSTNDIRGIRPPVLIPDVLLWVFIGLGILAAFAIIIFAVIYFLRKSAEPAAIRIIPPHERARQKLQDALALINEPRPFCTLVSDTVRVYLEERFNFHAPERTTEEFLHELQSTQLLLPDQKQSLGDFLSLCDMVKFARYEPGPTELEALHNSALRLIDETEPEPANPQDPIPSAAQA</sequence>
<dbReference type="STRING" id="320771.Cflav_PD4314"/>
<reference evidence="2 3" key="1">
    <citation type="journal article" date="2011" name="J. Bacteriol.">
        <title>Genome sequence of 'Pedosphaera parvula' Ellin514, an aerobic Verrucomicrobial isolate from pasture soil.</title>
        <authorList>
            <person name="Kant R."/>
            <person name="van Passel M.W."/>
            <person name="Sangwan P."/>
            <person name="Palva A."/>
            <person name="Lucas S."/>
            <person name="Copeland A."/>
            <person name="Lapidus A."/>
            <person name="Glavina Del Rio T."/>
            <person name="Dalin E."/>
            <person name="Tice H."/>
            <person name="Bruce D."/>
            <person name="Goodwin L."/>
            <person name="Pitluck S."/>
            <person name="Chertkov O."/>
            <person name="Larimer F.W."/>
            <person name="Land M.L."/>
            <person name="Hauser L."/>
            <person name="Brettin T.S."/>
            <person name="Detter J.C."/>
            <person name="Han S."/>
            <person name="de Vos W.M."/>
            <person name="Janssen P.H."/>
            <person name="Smidt H."/>
        </authorList>
    </citation>
    <scope>NUCLEOTIDE SEQUENCE [LARGE SCALE GENOMIC DNA]</scope>
    <source>
        <strain evidence="2 3">Ellin514</strain>
    </source>
</reference>
<dbReference type="AlphaFoldDB" id="B9XFC9"/>
<comment type="caution">
    <text evidence="2">The sequence shown here is derived from an EMBL/GenBank/DDBJ whole genome shotgun (WGS) entry which is preliminary data.</text>
</comment>
<organism evidence="2 3">
    <name type="scientific">Pedosphaera parvula (strain Ellin514)</name>
    <dbReference type="NCBI Taxonomy" id="320771"/>
    <lineage>
        <taxon>Bacteria</taxon>
        <taxon>Pseudomonadati</taxon>
        <taxon>Verrucomicrobiota</taxon>
        <taxon>Pedosphaerae</taxon>
        <taxon>Pedosphaerales</taxon>
        <taxon>Pedosphaeraceae</taxon>
        <taxon>Pedosphaera</taxon>
    </lineage>
</organism>
<dbReference type="Proteomes" id="UP000003688">
    <property type="component" value="Unassembled WGS sequence"/>
</dbReference>
<evidence type="ECO:0000313" key="3">
    <source>
        <dbReference type="Proteomes" id="UP000003688"/>
    </source>
</evidence>
<evidence type="ECO:0000313" key="2">
    <source>
        <dbReference type="EMBL" id="EEF61293.1"/>
    </source>
</evidence>
<dbReference type="EMBL" id="ABOX02000010">
    <property type="protein sequence ID" value="EEF61293.1"/>
    <property type="molecule type" value="Genomic_DNA"/>
</dbReference>
<evidence type="ECO:0008006" key="4">
    <source>
        <dbReference type="Google" id="ProtNLM"/>
    </source>
</evidence>
<accession>B9XFC9</accession>
<name>B9XFC9_PEDPL</name>
<proteinExistence type="predicted"/>
<gene>
    <name evidence="2" type="ORF">Cflav_PD4314</name>
</gene>
<keyword evidence="1" id="KW-0812">Transmembrane</keyword>
<dbReference type="RefSeq" id="WP_007414527.1">
    <property type="nucleotide sequence ID" value="NZ_ABOX02000010.1"/>
</dbReference>
<evidence type="ECO:0000256" key="1">
    <source>
        <dbReference type="SAM" id="Phobius"/>
    </source>
</evidence>
<protein>
    <recommendedName>
        <fullName evidence="4">DUF4381 domain-containing protein</fullName>
    </recommendedName>
</protein>